<proteinExistence type="evidence at transcript level"/>
<dbReference type="InterPro" id="IPR040079">
    <property type="entry name" value="Glutathione_S-Trfase"/>
</dbReference>
<dbReference type="PROSITE" id="PS50405">
    <property type="entry name" value="GST_CTER"/>
    <property type="match status" value="1"/>
</dbReference>
<feature type="domain" description="GST N-terminal" evidence="1">
    <location>
        <begin position="14"/>
        <end position="98"/>
    </location>
</feature>
<name>A0AA49K955_9DINO</name>
<evidence type="ECO:0000259" key="2">
    <source>
        <dbReference type="PROSITE" id="PS50405"/>
    </source>
</evidence>
<evidence type="ECO:0000313" key="3">
    <source>
        <dbReference type="EMBL" id="WLE99333.1"/>
    </source>
</evidence>
<dbReference type="PROSITE" id="PS50404">
    <property type="entry name" value="GST_NTER"/>
    <property type="match status" value="1"/>
</dbReference>
<dbReference type="GO" id="GO:0005737">
    <property type="term" value="C:cytoplasm"/>
    <property type="evidence" value="ECO:0007669"/>
    <property type="project" value="TreeGrafter"/>
</dbReference>
<dbReference type="InterPro" id="IPR036282">
    <property type="entry name" value="Glutathione-S-Trfase_C_sf"/>
</dbReference>
<dbReference type="PANTHER" id="PTHR43968:SF6">
    <property type="entry name" value="GLUTATHIONE S-TRANSFERASE OMEGA"/>
    <property type="match status" value="1"/>
</dbReference>
<dbReference type="InterPro" id="IPR004045">
    <property type="entry name" value="Glutathione_S-Trfase_N"/>
</dbReference>
<dbReference type="SMR" id="A0AA49K955"/>
<dbReference type="InterPro" id="IPR050983">
    <property type="entry name" value="GST_Omega/HSP26"/>
</dbReference>
<gene>
    <name evidence="3" type="primary">GST3</name>
</gene>
<dbReference type="Gene3D" id="3.40.30.10">
    <property type="entry name" value="Glutaredoxin"/>
    <property type="match status" value="1"/>
</dbReference>
<dbReference type="AlphaFoldDB" id="A0AA49K955"/>
<dbReference type="EMBL" id="ON556682">
    <property type="protein sequence ID" value="WLE99333.1"/>
    <property type="molecule type" value="mRNA"/>
</dbReference>
<sequence length="289" mass="32756">MKRPAADVAEVIPGVKACWTFPPAPNAVMVDIFAREKGIDISSIEHYVDLPALENRSEECLKMNPQGSVPWFVLNDGTVLAETIAMMEYIEEQFPKPPMVGSTAAERGVVRMWQRRMDEHYCIPSFYGHRNWCHSDDCASDHFMKDFFGKRLTPHHGATVMPEAWKGWLTWAKNKLLWLERVKQEEAKEKGGKTTDYIAGDTFTMVDVQVYVVLWFFGDAFPYPPQKYLEDLKGQVPWAQAWYDRVSARPSVVAAKDYREKSMADHVTAQSQTSKNADTVAAAKAAKTA</sequence>
<dbReference type="SUPFAM" id="SSF52833">
    <property type="entry name" value="Thioredoxin-like"/>
    <property type="match status" value="1"/>
</dbReference>
<organism evidence="3">
    <name type="scientific">Alexandrium pacificum</name>
    <dbReference type="NCBI Taxonomy" id="1565494"/>
    <lineage>
        <taxon>Eukaryota</taxon>
        <taxon>Sar</taxon>
        <taxon>Alveolata</taxon>
        <taxon>Dinophyceae</taxon>
        <taxon>Gonyaulacales</taxon>
        <taxon>Pyrocystaceae</taxon>
        <taxon>Alexandrium</taxon>
    </lineage>
</organism>
<feature type="domain" description="GST C-terminal" evidence="2">
    <location>
        <begin position="103"/>
        <end position="270"/>
    </location>
</feature>
<reference evidence="3" key="1">
    <citation type="submission" date="2022-05" db="EMBL/GenBank/DDBJ databases">
        <title>Molecular cloning and transcriptional response of novel glutathione S-transferase from harmful dinoflagellate Alexandrium pacificum.</title>
        <authorList>
            <person name="Park H."/>
        </authorList>
    </citation>
    <scope>NUCLEOTIDE SEQUENCE</scope>
    <source>
        <strain evidence="3">Alex05</strain>
    </source>
</reference>
<dbReference type="SFLD" id="SFLDS00019">
    <property type="entry name" value="Glutathione_Transferase_(cytos"/>
    <property type="match status" value="1"/>
</dbReference>
<dbReference type="InterPro" id="IPR010987">
    <property type="entry name" value="Glutathione-S-Trfase_C-like"/>
</dbReference>
<evidence type="ECO:0000259" key="1">
    <source>
        <dbReference type="PROSITE" id="PS50404"/>
    </source>
</evidence>
<dbReference type="Gene3D" id="1.20.1050.10">
    <property type="match status" value="1"/>
</dbReference>
<dbReference type="Pfam" id="PF13410">
    <property type="entry name" value="GST_C_2"/>
    <property type="match status" value="1"/>
</dbReference>
<accession>A0AA49K955</accession>
<protein>
    <submittedName>
        <fullName evidence="3">Glutathione S-transferase 3</fullName>
    </submittedName>
</protein>
<dbReference type="InterPro" id="IPR036249">
    <property type="entry name" value="Thioredoxin-like_sf"/>
</dbReference>
<dbReference type="Pfam" id="PF13409">
    <property type="entry name" value="GST_N_2"/>
    <property type="match status" value="1"/>
</dbReference>
<dbReference type="SUPFAM" id="SSF47616">
    <property type="entry name" value="GST C-terminal domain-like"/>
    <property type="match status" value="1"/>
</dbReference>
<dbReference type="PANTHER" id="PTHR43968">
    <property type="match status" value="1"/>
</dbReference>